<evidence type="ECO:0000313" key="2">
    <source>
        <dbReference type="Proteomes" id="UP000225448"/>
    </source>
</evidence>
<evidence type="ECO:0000313" key="1">
    <source>
        <dbReference type="EMBL" id="ARV76911.1"/>
    </source>
</evidence>
<reference evidence="1 2" key="1">
    <citation type="submission" date="2017-05" db="EMBL/GenBank/DDBJ databases">
        <authorList>
            <person name="Song R."/>
            <person name="Chenine A.L."/>
            <person name="Ruprecht R.M."/>
        </authorList>
    </citation>
    <scope>NUCLEOTIDE SEQUENCE [LARGE SCALE GENOMIC DNA]</scope>
</reference>
<dbReference type="Proteomes" id="UP000225448">
    <property type="component" value="Segment"/>
</dbReference>
<proteinExistence type="predicted"/>
<accession>A0A1Y0STT8</accession>
<keyword evidence="2" id="KW-1185">Reference proteome</keyword>
<organism evidence="1 2">
    <name type="scientific">Pseudomonas phage Phabio</name>
    <dbReference type="NCBI Taxonomy" id="2006668"/>
    <lineage>
        <taxon>Viruses</taxon>
        <taxon>Duplodnaviria</taxon>
        <taxon>Heunggongvirae</taxon>
        <taxon>Uroviricota</taxon>
        <taxon>Caudoviricetes</taxon>
        <taxon>Chimalliviridae</taxon>
        <taxon>Phabiovirus</taxon>
        <taxon>Phabiovirus phabio</taxon>
    </lineage>
</organism>
<sequence length="227" mass="25812">MSKINLQELRFKLKDSEYYTSTKWIEISGVRCFVHPKSPGGWRRVMKLKDSEGGGPEWIIYYAHDEMLFDYKSALVSAQSYFKAGKVKNVDLEPDVIYVDPSNTLEFEVSTSKWSAVRDVVSKQQAFAVPKLQTLETVMSQRAKDIYKKALEDITATLLDTNAWTYDLKRLTSTKMYAAAQVDLTDISEPEGYLVLKAIKSFFEPSADQITYKLAGTKGTLLFIIEV</sequence>
<protein>
    <submittedName>
        <fullName evidence="1">Uncharacterized protein</fullName>
    </submittedName>
</protein>
<name>A0A1Y0STT8_9CAUD</name>
<gene>
    <name evidence="1" type="ORF">PHABIO_280</name>
</gene>
<dbReference type="EMBL" id="MF042360">
    <property type="protein sequence ID" value="ARV76911.1"/>
    <property type="molecule type" value="Genomic_DNA"/>
</dbReference>